<dbReference type="InterPro" id="IPR045312">
    <property type="entry name" value="PCBER-like"/>
</dbReference>
<dbReference type="PANTHER" id="PTHR47706">
    <property type="entry name" value="NMRA-LIKE FAMILY PROTEIN"/>
    <property type="match status" value="1"/>
</dbReference>
<feature type="domain" description="NmrA-like" evidence="3">
    <location>
        <begin position="18"/>
        <end position="233"/>
    </location>
</feature>
<evidence type="ECO:0000256" key="2">
    <source>
        <dbReference type="ARBA" id="ARBA00023002"/>
    </source>
</evidence>
<dbReference type="Proteomes" id="UP001324427">
    <property type="component" value="Unassembled WGS sequence"/>
</dbReference>
<keyword evidence="2" id="KW-0560">Oxidoreductase</keyword>
<dbReference type="PANTHER" id="PTHR47706:SF1">
    <property type="entry name" value="CIPA-LIKE, PUTATIVE (AFU_ORTHOLOGUE AFUA_1G12460)-RELATED"/>
    <property type="match status" value="1"/>
</dbReference>
<organism evidence="4 5">
    <name type="scientific">Oleoguttula mirabilis</name>
    <dbReference type="NCBI Taxonomy" id="1507867"/>
    <lineage>
        <taxon>Eukaryota</taxon>
        <taxon>Fungi</taxon>
        <taxon>Dikarya</taxon>
        <taxon>Ascomycota</taxon>
        <taxon>Pezizomycotina</taxon>
        <taxon>Dothideomycetes</taxon>
        <taxon>Dothideomycetidae</taxon>
        <taxon>Mycosphaerellales</taxon>
        <taxon>Teratosphaeriaceae</taxon>
        <taxon>Oleoguttula</taxon>
    </lineage>
</organism>
<evidence type="ECO:0000313" key="4">
    <source>
        <dbReference type="EMBL" id="KAK4548567.1"/>
    </source>
</evidence>
<dbReference type="SUPFAM" id="SSF51735">
    <property type="entry name" value="NAD(P)-binding Rossmann-fold domains"/>
    <property type="match status" value="1"/>
</dbReference>
<reference evidence="4 5" key="1">
    <citation type="submission" date="2021-11" db="EMBL/GenBank/DDBJ databases">
        <title>Black yeast isolated from Biological Soil Crust.</title>
        <authorList>
            <person name="Kurbessoian T."/>
        </authorList>
    </citation>
    <scope>NUCLEOTIDE SEQUENCE [LARGE SCALE GENOMIC DNA]</scope>
    <source>
        <strain evidence="4 5">CCFEE 5522</strain>
    </source>
</reference>
<evidence type="ECO:0000256" key="1">
    <source>
        <dbReference type="ARBA" id="ARBA00022857"/>
    </source>
</evidence>
<keyword evidence="5" id="KW-1185">Reference proteome</keyword>
<dbReference type="Gene3D" id="3.40.50.720">
    <property type="entry name" value="NAD(P)-binding Rossmann-like Domain"/>
    <property type="match status" value="1"/>
</dbReference>
<dbReference type="CDD" id="cd05259">
    <property type="entry name" value="PCBER_SDR_a"/>
    <property type="match status" value="1"/>
</dbReference>
<name>A0AAV9JST9_9PEZI</name>
<keyword evidence="1" id="KW-0521">NADP</keyword>
<accession>A0AAV9JST9</accession>
<gene>
    <name evidence="4" type="ORF">LTR36_009477</name>
</gene>
<dbReference type="EMBL" id="JAVFHQ010000007">
    <property type="protein sequence ID" value="KAK4548567.1"/>
    <property type="molecule type" value="Genomic_DNA"/>
</dbReference>
<dbReference type="Pfam" id="PF05368">
    <property type="entry name" value="NmrA"/>
    <property type="match status" value="1"/>
</dbReference>
<protein>
    <recommendedName>
        <fullName evidence="3">NmrA-like domain-containing protein</fullName>
    </recommendedName>
</protein>
<dbReference type="AlphaFoldDB" id="A0AAV9JST9"/>
<comment type="caution">
    <text evidence="4">The sequence shown here is derived from an EMBL/GenBank/DDBJ whole genome shotgun (WGS) entry which is preliminary data.</text>
</comment>
<dbReference type="InterPro" id="IPR051609">
    <property type="entry name" value="NmrA/Isoflavone_reductase-like"/>
</dbReference>
<dbReference type="GO" id="GO:0016491">
    <property type="term" value="F:oxidoreductase activity"/>
    <property type="evidence" value="ECO:0007669"/>
    <property type="project" value="UniProtKB-KW"/>
</dbReference>
<sequence>MGGHKEAKPTGKMQDITTVTVAGVTGAIGPVVVQALHNAGFEVQALTRKSTSDSVKPDLGNVKIIEIDYSSPQELQDVLRGQDAVISTLGDTAGAVSAQKALIEASVATGVKRFIPSEFGSDTMNDRVRSFPFFIDKLKHQDLLKRATDEHPDFTYSIVITGPFLDWGLSVVPFIINIGTRSAQVFDGGDIPFSTTRVTTLAQALVATLEKSDATKNRTLYIHDGIVTQNHLIARSEALGTAAFSRDSVDTRALETVAWTAFGDPDADPLSWIFAFINISLWSGEELCTFRQTDNELLGITELQGAKLDNVVDAEISHAIKVFKSSQATAGNDHNTNTAEKAFEDGKRKLIGCYPSTCAPSS</sequence>
<dbReference type="InterPro" id="IPR036291">
    <property type="entry name" value="NAD(P)-bd_dom_sf"/>
</dbReference>
<dbReference type="InterPro" id="IPR008030">
    <property type="entry name" value="NmrA-like"/>
</dbReference>
<proteinExistence type="predicted"/>
<evidence type="ECO:0000259" key="3">
    <source>
        <dbReference type="Pfam" id="PF05368"/>
    </source>
</evidence>
<evidence type="ECO:0000313" key="5">
    <source>
        <dbReference type="Proteomes" id="UP001324427"/>
    </source>
</evidence>